<dbReference type="Proteomes" id="UP000469558">
    <property type="component" value="Unassembled WGS sequence"/>
</dbReference>
<dbReference type="Pfam" id="PF10000">
    <property type="entry name" value="ACT_3"/>
    <property type="match status" value="1"/>
</dbReference>
<feature type="domain" description="DUF2241" evidence="1">
    <location>
        <begin position="8"/>
        <end position="77"/>
    </location>
</feature>
<dbReference type="OrthoDB" id="10064407at2759"/>
<dbReference type="GO" id="GO:0006520">
    <property type="term" value="P:amino acid metabolic process"/>
    <property type="evidence" value="ECO:0007669"/>
    <property type="project" value="UniProtKB-ARBA"/>
</dbReference>
<evidence type="ECO:0000259" key="1">
    <source>
        <dbReference type="Pfam" id="PF10000"/>
    </source>
</evidence>
<accession>A0A8T9BUT7</accession>
<keyword evidence="3" id="KW-1185">Reference proteome</keyword>
<evidence type="ECO:0000313" key="2">
    <source>
        <dbReference type="EMBL" id="TVY52074.1"/>
    </source>
</evidence>
<protein>
    <recommendedName>
        <fullName evidence="1">DUF2241 domain-containing protein</fullName>
    </recommendedName>
</protein>
<dbReference type="SUPFAM" id="SSF55021">
    <property type="entry name" value="ACT-like"/>
    <property type="match status" value="1"/>
</dbReference>
<dbReference type="PANTHER" id="PTHR39199:SF1">
    <property type="entry name" value="BLR5128 PROTEIN"/>
    <property type="match status" value="1"/>
</dbReference>
<dbReference type="PANTHER" id="PTHR39199">
    <property type="entry name" value="BLR5128 PROTEIN"/>
    <property type="match status" value="1"/>
</dbReference>
<organism evidence="2 3">
    <name type="scientific">Lachnellula suecica</name>
    <dbReference type="NCBI Taxonomy" id="602035"/>
    <lineage>
        <taxon>Eukaryota</taxon>
        <taxon>Fungi</taxon>
        <taxon>Dikarya</taxon>
        <taxon>Ascomycota</taxon>
        <taxon>Pezizomycotina</taxon>
        <taxon>Leotiomycetes</taxon>
        <taxon>Helotiales</taxon>
        <taxon>Lachnaceae</taxon>
        <taxon>Lachnellula</taxon>
    </lineage>
</organism>
<dbReference type="InterPro" id="IPR045865">
    <property type="entry name" value="ACT-like_dom_sf"/>
</dbReference>
<gene>
    <name evidence="2" type="ORF">LSUE1_G010289</name>
</gene>
<dbReference type="AlphaFoldDB" id="A0A8T9BUT7"/>
<evidence type="ECO:0000313" key="3">
    <source>
        <dbReference type="Proteomes" id="UP000469558"/>
    </source>
</evidence>
<comment type="caution">
    <text evidence="2">The sequence shown here is derived from an EMBL/GenBank/DDBJ whole genome shotgun (WGS) entry which is preliminary data.</text>
</comment>
<feature type="non-terminal residue" evidence="2">
    <location>
        <position position="105"/>
    </location>
</feature>
<sequence length="105" mass="11492">MSIPAPAPGETNLTTLLSTLVPRLSPHTYVFLTLPQSTNLPPTLEPLMAFRESEGVTIICTRAEAVAHELESWTFECRMVTLMVHSSLEAVGFLAVITRELALRG</sequence>
<reference evidence="2 3" key="1">
    <citation type="submission" date="2018-05" db="EMBL/GenBank/DDBJ databases">
        <title>Genome sequencing and assembly of the regulated plant pathogen Lachnellula willkommii and related sister species for the development of diagnostic species identification markers.</title>
        <authorList>
            <person name="Giroux E."/>
            <person name="Bilodeau G."/>
        </authorList>
    </citation>
    <scope>NUCLEOTIDE SEQUENCE [LARGE SCALE GENOMIC DNA]</scope>
    <source>
        <strain evidence="2 3">CBS 268.59</strain>
    </source>
</reference>
<proteinExistence type="predicted"/>
<dbReference type="InterPro" id="IPR018717">
    <property type="entry name" value="DUF2241"/>
</dbReference>
<name>A0A8T9BUT7_9HELO</name>
<dbReference type="EMBL" id="QGMK01003633">
    <property type="protein sequence ID" value="TVY52074.1"/>
    <property type="molecule type" value="Genomic_DNA"/>
</dbReference>
<dbReference type="GO" id="GO:0046394">
    <property type="term" value="P:carboxylic acid biosynthetic process"/>
    <property type="evidence" value="ECO:0007669"/>
    <property type="project" value="UniProtKB-ARBA"/>
</dbReference>
<dbReference type="Gene3D" id="3.30.2130.10">
    <property type="entry name" value="VC0802-like"/>
    <property type="match status" value="1"/>
</dbReference>